<dbReference type="Proteomes" id="UP000612746">
    <property type="component" value="Unassembled WGS sequence"/>
</dbReference>
<sequence length="239" mass="25641">MVAAATTTAESSTTKAAAAATTTKKITTAAKPKTTAASADPTDAASSQANVTMPMTSIDATSSSTDGFQQTQIPIITQVYGSGGAQLALGLSRLEDFITKHELARNFYDDDEFCPIPAEKLPQVAEHRERIRFRTSPRSSPSSSPTRTNAYHQGVPLRQSPRTRAVPIVDPSKRTTVTASNPVPYSVPQEPSAPTSWSSSTRRYGIPIVDPNSGQMIIPNGVSYPYHQQHPSGYYVSVR</sequence>
<reference evidence="2" key="1">
    <citation type="submission" date="2020-12" db="EMBL/GenBank/DDBJ databases">
        <title>Metabolic potential, ecology and presence of endohyphal bacteria is reflected in genomic diversity of Mucoromycotina.</title>
        <authorList>
            <person name="Muszewska A."/>
            <person name="Okrasinska A."/>
            <person name="Steczkiewicz K."/>
            <person name="Drgas O."/>
            <person name="Orlowska M."/>
            <person name="Perlinska-Lenart U."/>
            <person name="Aleksandrzak-Piekarczyk T."/>
            <person name="Szatraj K."/>
            <person name="Zielenkiewicz U."/>
            <person name="Pilsyk S."/>
            <person name="Malc E."/>
            <person name="Mieczkowski P."/>
            <person name="Kruszewska J.S."/>
            <person name="Biernat P."/>
            <person name="Pawlowska J."/>
        </authorList>
    </citation>
    <scope>NUCLEOTIDE SEQUENCE</scope>
    <source>
        <strain evidence="2">WA0000051536</strain>
    </source>
</reference>
<comment type="caution">
    <text evidence="2">The sequence shown here is derived from an EMBL/GenBank/DDBJ whole genome shotgun (WGS) entry which is preliminary data.</text>
</comment>
<name>A0A8H7UHR6_9FUNG</name>
<dbReference type="OrthoDB" id="2425329at2759"/>
<feature type="compositionally biased region" description="Polar residues" evidence="1">
    <location>
        <begin position="192"/>
        <end position="202"/>
    </location>
</feature>
<proteinExistence type="predicted"/>
<feature type="compositionally biased region" description="Low complexity" evidence="1">
    <location>
        <begin position="136"/>
        <end position="148"/>
    </location>
</feature>
<feature type="compositionally biased region" description="Polar residues" evidence="1">
    <location>
        <begin position="174"/>
        <end position="183"/>
    </location>
</feature>
<gene>
    <name evidence="2" type="ORF">INT44_006391</name>
</gene>
<feature type="compositionally biased region" description="Low complexity" evidence="1">
    <location>
        <begin position="1"/>
        <end position="47"/>
    </location>
</feature>
<evidence type="ECO:0000313" key="2">
    <source>
        <dbReference type="EMBL" id="KAG2179544.1"/>
    </source>
</evidence>
<keyword evidence="3" id="KW-1185">Reference proteome</keyword>
<dbReference type="AlphaFoldDB" id="A0A8H7UHR6"/>
<protein>
    <submittedName>
        <fullName evidence="2">Uncharacterized protein</fullName>
    </submittedName>
</protein>
<evidence type="ECO:0000313" key="3">
    <source>
        <dbReference type="Proteomes" id="UP000612746"/>
    </source>
</evidence>
<dbReference type="EMBL" id="JAEPRA010000010">
    <property type="protein sequence ID" value="KAG2179544.1"/>
    <property type="molecule type" value="Genomic_DNA"/>
</dbReference>
<feature type="region of interest" description="Disordered" evidence="1">
    <location>
        <begin position="1"/>
        <end position="49"/>
    </location>
</feature>
<organism evidence="2 3">
    <name type="scientific">Umbelopsis vinacea</name>
    <dbReference type="NCBI Taxonomy" id="44442"/>
    <lineage>
        <taxon>Eukaryota</taxon>
        <taxon>Fungi</taxon>
        <taxon>Fungi incertae sedis</taxon>
        <taxon>Mucoromycota</taxon>
        <taxon>Mucoromycotina</taxon>
        <taxon>Umbelopsidomycetes</taxon>
        <taxon>Umbelopsidales</taxon>
        <taxon>Umbelopsidaceae</taxon>
        <taxon>Umbelopsis</taxon>
    </lineage>
</organism>
<evidence type="ECO:0000256" key="1">
    <source>
        <dbReference type="SAM" id="MobiDB-lite"/>
    </source>
</evidence>
<feature type="region of interest" description="Disordered" evidence="1">
    <location>
        <begin position="125"/>
        <end position="204"/>
    </location>
</feature>
<accession>A0A8H7UHR6</accession>